<evidence type="ECO:0000313" key="3">
    <source>
        <dbReference type="Proteomes" id="UP000244248"/>
    </source>
</evidence>
<proteinExistence type="predicted"/>
<gene>
    <name evidence="2" type="ORF">CJD38_04290</name>
</gene>
<evidence type="ECO:0000313" key="2">
    <source>
        <dbReference type="EMBL" id="PTU31911.1"/>
    </source>
</evidence>
<evidence type="ECO:0000256" key="1">
    <source>
        <dbReference type="SAM" id="SignalP"/>
    </source>
</evidence>
<protein>
    <recommendedName>
        <fullName evidence="4">DUF3108 domain-containing protein</fullName>
    </recommendedName>
</protein>
<dbReference type="Pfam" id="PF19630">
    <property type="entry name" value="DUF6134"/>
    <property type="match status" value="1"/>
</dbReference>
<feature type="chain" id="PRO_5015501723" description="DUF3108 domain-containing protein" evidence="1">
    <location>
        <begin position="25"/>
        <end position="231"/>
    </location>
</feature>
<evidence type="ECO:0008006" key="4">
    <source>
        <dbReference type="Google" id="ProtNLM"/>
    </source>
</evidence>
<name>A0A2T5MH56_9GAMM</name>
<reference evidence="2 3" key="1">
    <citation type="submission" date="2018-04" db="EMBL/GenBank/DDBJ databases">
        <title>Novel species isolated from glacier.</title>
        <authorList>
            <person name="Liu Q."/>
            <person name="Xin Y.-H."/>
        </authorList>
    </citation>
    <scope>NUCLEOTIDE SEQUENCE [LARGE SCALE GENOMIC DNA]</scope>
    <source>
        <strain evidence="2 3">GT1R17</strain>
    </source>
</reference>
<dbReference type="InterPro" id="IPR045767">
    <property type="entry name" value="DUF6134"/>
</dbReference>
<organism evidence="2 3">
    <name type="scientific">Stenotrophobium rhamnosiphilum</name>
    <dbReference type="NCBI Taxonomy" id="2029166"/>
    <lineage>
        <taxon>Bacteria</taxon>
        <taxon>Pseudomonadati</taxon>
        <taxon>Pseudomonadota</taxon>
        <taxon>Gammaproteobacteria</taxon>
        <taxon>Nevskiales</taxon>
        <taxon>Nevskiaceae</taxon>
        <taxon>Stenotrophobium</taxon>
    </lineage>
</organism>
<keyword evidence="3" id="KW-1185">Reference proteome</keyword>
<keyword evidence="1" id="KW-0732">Signal</keyword>
<dbReference type="Proteomes" id="UP000244248">
    <property type="component" value="Unassembled WGS sequence"/>
</dbReference>
<dbReference type="AlphaFoldDB" id="A0A2T5MH56"/>
<feature type="signal peptide" evidence="1">
    <location>
        <begin position="1"/>
        <end position="24"/>
    </location>
</feature>
<comment type="caution">
    <text evidence="2">The sequence shown here is derived from an EMBL/GenBank/DDBJ whole genome shotgun (WGS) entry which is preliminary data.</text>
</comment>
<dbReference type="EMBL" id="QANS01000002">
    <property type="protein sequence ID" value="PTU31911.1"/>
    <property type="molecule type" value="Genomic_DNA"/>
</dbReference>
<sequence length="231" mass="25426">MHMNFIKKTLLLSLAISLSPIAEAATPSWTPKAGSQLSFISRSNGKPTGTLVFDFTQSGDRIVERRVEHLELSRMLLKAAMDQTLESTWRGQTLESFTSSTIVKSTVKDSNESLKVTRLANGKLSATTQDSSHELDAEAWPLTLTSRSFVSHSPVFDLTKGKIITVNGVSKGFEPITADGVTQNCERVETKATQDKTSTDVVLWYDSIGRLCAMRYPTVMGTVDYIRTSVK</sequence>
<accession>A0A2T5MH56</accession>